<sequence length="72" mass="8614">MSIKKQANKLQDRQLKYVLTKYIIPNKGLDFNEIRTEEEWNDIQEGLKKYHNLSEDEHMELSLSIKNGTYEL</sequence>
<reference evidence="1 2" key="1">
    <citation type="submission" date="2017-01" db="EMBL/GenBank/DDBJ databases">
        <title>Draft Genome Sequence of Bacillus thuringiensis DNG9.</title>
        <authorList>
            <person name="Rosana A.R."/>
            <person name="Daas M.S."/>
            <person name="Acedo J.Z."/>
            <person name="Case R.J."/>
            <person name="Vederas J.C."/>
            <person name="Nateche F."/>
            <person name="Kebbouche-Gana S."/>
        </authorList>
    </citation>
    <scope>NUCLEOTIDE SEQUENCE [LARGE SCALE GENOMIC DNA]</scope>
    <source>
        <strain evidence="1 2">DNG9</strain>
    </source>
</reference>
<comment type="caution">
    <text evidence="1">The sequence shown here is derived from an EMBL/GenBank/DDBJ whole genome shotgun (WGS) entry which is preliminary data.</text>
</comment>
<organism evidence="1 2">
    <name type="scientific">Bacillus thuringiensis</name>
    <dbReference type="NCBI Taxonomy" id="1428"/>
    <lineage>
        <taxon>Bacteria</taxon>
        <taxon>Bacillati</taxon>
        <taxon>Bacillota</taxon>
        <taxon>Bacilli</taxon>
        <taxon>Bacillales</taxon>
        <taxon>Bacillaceae</taxon>
        <taxon>Bacillus</taxon>
        <taxon>Bacillus cereus group</taxon>
    </lineage>
</organism>
<dbReference type="AlphaFoldDB" id="A0ABD6REB4"/>
<proteinExistence type="predicted"/>
<protein>
    <submittedName>
        <fullName evidence="1">Uncharacterized protein</fullName>
    </submittedName>
</protein>
<dbReference type="Proteomes" id="UP000190187">
    <property type="component" value="Unassembled WGS sequence"/>
</dbReference>
<dbReference type="RefSeq" id="WP_078993280.1">
    <property type="nucleotide sequence ID" value="NZ_MSTN01000001.1"/>
</dbReference>
<accession>A0ABD6REB4</accession>
<gene>
    <name evidence="1" type="ORF">BVF97_01310</name>
</gene>
<dbReference type="EMBL" id="MSTN01000001">
    <property type="protein sequence ID" value="OPD55048.1"/>
    <property type="molecule type" value="Genomic_DNA"/>
</dbReference>
<evidence type="ECO:0000313" key="1">
    <source>
        <dbReference type="EMBL" id="OPD55048.1"/>
    </source>
</evidence>
<evidence type="ECO:0000313" key="2">
    <source>
        <dbReference type="Proteomes" id="UP000190187"/>
    </source>
</evidence>
<name>A0ABD6REB4_BACTU</name>